<evidence type="ECO:0000256" key="1">
    <source>
        <dbReference type="ARBA" id="ARBA00022801"/>
    </source>
</evidence>
<keyword evidence="2" id="KW-0732">Signal</keyword>
<accession>A0A7L5AEK8</accession>
<dbReference type="PROSITE" id="PS51257">
    <property type="entry name" value="PROKAR_LIPOPROTEIN"/>
    <property type="match status" value="1"/>
</dbReference>
<dbReference type="EMBL" id="CP017146">
    <property type="protein sequence ID" value="QHO68800.1"/>
    <property type="molecule type" value="Genomic_DNA"/>
</dbReference>
<evidence type="ECO:0000259" key="3">
    <source>
        <dbReference type="Pfam" id="PF20434"/>
    </source>
</evidence>
<name>A0A7L5AEK8_9MICO</name>
<dbReference type="PANTHER" id="PTHR48081:SF13">
    <property type="entry name" value="ALPHA_BETA HYDROLASE"/>
    <property type="match status" value="1"/>
</dbReference>
<keyword evidence="5" id="KW-1185">Reference proteome</keyword>
<feature type="signal peptide" evidence="2">
    <location>
        <begin position="1"/>
        <end position="26"/>
    </location>
</feature>
<feature type="chain" id="PRO_5029741837" description="BD-FAE-like domain-containing protein" evidence="2">
    <location>
        <begin position="27"/>
        <end position="364"/>
    </location>
</feature>
<reference evidence="4 5" key="1">
    <citation type="submission" date="2016-09" db="EMBL/GenBank/DDBJ databases">
        <title>Complete genome sequence of microbes from the polar regions.</title>
        <authorList>
            <person name="Liao L."/>
            <person name="Chen B."/>
        </authorList>
    </citation>
    <scope>NUCLEOTIDE SEQUENCE [LARGE SCALE GENOMIC DNA]</scope>
    <source>
        <strain evidence="4 5">ZS314</strain>
    </source>
</reference>
<dbReference type="GO" id="GO:0016787">
    <property type="term" value="F:hydrolase activity"/>
    <property type="evidence" value="ECO:0007669"/>
    <property type="project" value="UniProtKB-KW"/>
</dbReference>
<dbReference type="AlphaFoldDB" id="A0A7L5AEK8"/>
<dbReference type="PANTHER" id="PTHR48081">
    <property type="entry name" value="AB HYDROLASE SUPERFAMILY PROTEIN C4A8.06C"/>
    <property type="match status" value="1"/>
</dbReference>
<dbReference type="Proteomes" id="UP000464507">
    <property type="component" value="Chromosome"/>
</dbReference>
<dbReference type="SUPFAM" id="SSF53474">
    <property type="entry name" value="alpha/beta-Hydrolases"/>
    <property type="match status" value="1"/>
</dbReference>
<dbReference type="Pfam" id="PF20434">
    <property type="entry name" value="BD-FAE"/>
    <property type="match status" value="1"/>
</dbReference>
<dbReference type="KEGG" id="mant:BHD05_03245"/>
<gene>
    <name evidence="4" type="ORF">BHD05_03245</name>
</gene>
<feature type="domain" description="BD-FAE-like" evidence="3">
    <location>
        <begin position="134"/>
        <end position="323"/>
    </location>
</feature>
<dbReference type="RefSeq" id="WP_161885159.1">
    <property type="nucleotide sequence ID" value="NZ_CP017146.1"/>
</dbReference>
<sequence length="364" mass="37874">MKVAAGTHARVLAACVGLVIVLSACAPTGDDSEQVEREPVPFPVVQTYPDIDVIENLAYGAGPDAGGAEILVDVCLPEVATNPASVTVDPAAASGEAVSGEALSSEALSSASASSASATDETIPGEAITASTARAAVLSVHGGSWRQGDKADLYWRSACQWLASEGFVAISVNYRLAPANPYPAAIDDLRQVVRWLRDDAQVERFDIDPDRIGAFGGSAGGNLVSLLGLEGTGDLTEGSRVAAVVNLSGPIDLTTNGFALGGVVPAFRQVQLDYLGCASYTDCPQALPASPLYSIDGSDPPFFVGHSLEEMIPVKQSDALVELLRGAGVDTTYLNVEGNLHSIAMLDDPIRLQIADWLRDKLKP</sequence>
<evidence type="ECO:0000313" key="5">
    <source>
        <dbReference type="Proteomes" id="UP000464507"/>
    </source>
</evidence>
<dbReference type="OrthoDB" id="9803828at2"/>
<evidence type="ECO:0000256" key="2">
    <source>
        <dbReference type="SAM" id="SignalP"/>
    </source>
</evidence>
<evidence type="ECO:0000313" key="4">
    <source>
        <dbReference type="EMBL" id="QHO68800.1"/>
    </source>
</evidence>
<dbReference type="InterPro" id="IPR029058">
    <property type="entry name" value="AB_hydrolase_fold"/>
</dbReference>
<dbReference type="Gene3D" id="3.40.50.1820">
    <property type="entry name" value="alpha/beta hydrolase"/>
    <property type="match status" value="1"/>
</dbReference>
<protein>
    <recommendedName>
        <fullName evidence="3">BD-FAE-like domain-containing protein</fullName>
    </recommendedName>
</protein>
<organism evidence="4 5">
    <name type="scientific">Marisediminicola antarctica</name>
    <dbReference type="NCBI Taxonomy" id="674079"/>
    <lineage>
        <taxon>Bacteria</taxon>
        <taxon>Bacillati</taxon>
        <taxon>Actinomycetota</taxon>
        <taxon>Actinomycetes</taxon>
        <taxon>Micrococcales</taxon>
        <taxon>Microbacteriaceae</taxon>
        <taxon>Marisediminicola</taxon>
    </lineage>
</organism>
<dbReference type="InterPro" id="IPR050300">
    <property type="entry name" value="GDXG_lipolytic_enzyme"/>
</dbReference>
<dbReference type="InterPro" id="IPR049492">
    <property type="entry name" value="BD-FAE-like_dom"/>
</dbReference>
<keyword evidence="1" id="KW-0378">Hydrolase</keyword>
<proteinExistence type="predicted"/>